<dbReference type="Proteomes" id="UP000076962">
    <property type="component" value="Unassembled WGS sequence"/>
</dbReference>
<name>A0A176RY75_9GAMM</name>
<organism evidence="1 2">
    <name type="scientific">Candidatus Thiomargarita nelsonii</name>
    <dbReference type="NCBI Taxonomy" id="1003181"/>
    <lineage>
        <taxon>Bacteria</taxon>
        <taxon>Pseudomonadati</taxon>
        <taxon>Pseudomonadota</taxon>
        <taxon>Gammaproteobacteria</taxon>
        <taxon>Thiotrichales</taxon>
        <taxon>Thiotrichaceae</taxon>
        <taxon>Thiomargarita</taxon>
    </lineage>
</organism>
<dbReference type="EMBL" id="LUTY01002141">
    <property type="protein sequence ID" value="OAD20742.1"/>
    <property type="molecule type" value="Genomic_DNA"/>
</dbReference>
<keyword evidence="2" id="KW-1185">Reference proteome</keyword>
<evidence type="ECO:0000313" key="2">
    <source>
        <dbReference type="Proteomes" id="UP000076962"/>
    </source>
</evidence>
<proteinExistence type="predicted"/>
<evidence type="ECO:0000313" key="1">
    <source>
        <dbReference type="EMBL" id="OAD20742.1"/>
    </source>
</evidence>
<accession>A0A176RY75</accession>
<gene>
    <name evidence="1" type="ORF">THIOM_003531</name>
</gene>
<reference evidence="1 2" key="1">
    <citation type="submission" date="2016-05" db="EMBL/GenBank/DDBJ databases">
        <title>Single-cell genome of chain-forming Candidatus Thiomargarita nelsonii and comparison to other large sulfur-oxidizing bacteria.</title>
        <authorList>
            <person name="Winkel M."/>
            <person name="Salman V."/>
            <person name="Woyke T."/>
            <person name="Schulz-Vogt H."/>
            <person name="Richter M."/>
            <person name="Flood B."/>
            <person name="Bailey J."/>
            <person name="Amann R."/>
            <person name="Mussmann M."/>
        </authorList>
    </citation>
    <scope>NUCLEOTIDE SEQUENCE [LARGE SCALE GENOMIC DNA]</scope>
    <source>
        <strain evidence="1 2">THI036</strain>
    </source>
</reference>
<dbReference type="AlphaFoldDB" id="A0A176RY75"/>
<comment type="caution">
    <text evidence="1">The sequence shown here is derived from an EMBL/GenBank/DDBJ whole genome shotgun (WGS) entry which is preliminary data.</text>
</comment>
<protein>
    <submittedName>
        <fullName evidence="1">Uncharacterized protein</fullName>
    </submittedName>
</protein>
<sequence>MDKSFSNPLNGGATHLESLTNLLVRPCGLTTARHLIKCEHESIFLRLTFEADTHQLAPLKAIVSTSTSTVSSARGFIGL</sequence>